<dbReference type="PANTHER" id="PTHR31010">
    <property type="entry name" value="RAN-SPECIFIC GTPASE-ACTIVATING PROTEIN 30-RELATED"/>
    <property type="match status" value="1"/>
</dbReference>
<dbReference type="InterPro" id="IPR008812">
    <property type="entry name" value="Ran_GTP-bd-rel"/>
</dbReference>
<gene>
    <name evidence="1" type="ORF">IM811_010274</name>
</gene>
<evidence type="ECO:0000313" key="2">
    <source>
        <dbReference type="Proteomes" id="UP000616885"/>
    </source>
</evidence>
<reference evidence="1" key="1">
    <citation type="submission" date="2020-10" db="EMBL/GenBank/DDBJ databases">
        <title>High-Quality Genome Resource of Clonostachys rosea strain S41 by Oxford Nanopore Long-Read Sequencing.</title>
        <authorList>
            <person name="Wang H."/>
        </authorList>
    </citation>
    <scope>NUCLEOTIDE SEQUENCE</scope>
    <source>
        <strain evidence="1">S41</strain>
    </source>
</reference>
<dbReference type="AlphaFoldDB" id="A0A8H7TSF8"/>
<evidence type="ECO:0000313" key="1">
    <source>
        <dbReference type="EMBL" id="KAF9754833.1"/>
    </source>
</evidence>
<comment type="caution">
    <text evidence="1">The sequence shown here is derived from an EMBL/GenBank/DDBJ whole genome shotgun (WGS) entry which is preliminary data.</text>
</comment>
<sequence>MDEFLATLGAQAMKYAIRSGIGLTSSYAISQCSRLLRTAPVQDHDVTAQLQTLEKLLDSKIKVVSPAIDLVEFKAGRGNVFLDSALPLASSLHREITSLGQRIEAIVAKWEVEGSENTTPRSAQKGREDIVKVVADIKALLDRIDREIPLLQLAISASGEACLLLYLPAFHLRGFCRQVPC</sequence>
<dbReference type="EMBL" id="JADCTT010000003">
    <property type="protein sequence ID" value="KAF9754833.1"/>
    <property type="molecule type" value="Genomic_DNA"/>
</dbReference>
<dbReference type="GO" id="GO:0005737">
    <property type="term" value="C:cytoplasm"/>
    <property type="evidence" value="ECO:0007669"/>
    <property type="project" value="TreeGrafter"/>
</dbReference>
<accession>A0A8H7TSF8</accession>
<dbReference type="PANTHER" id="PTHR31010:SF2">
    <property type="entry name" value="RAN-SPECIFIC GTPASE-ACTIVATING PROTEIN 30"/>
    <property type="match status" value="1"/>
</dbReference>
<dbReference type="GO" id="GO:0005634">
    <property type="term" value="C:nucleus"/>
    <property type="evidence" value="ECO:0007669"/>
    <property type="project" value="TreeGrafter"/>
</dbReference>
<name>A0A8H7TSF8_BIOOC</name>
<organism evidence="1 2">
    <name type="scientific">Bionectria ochroleuca</name>
    <name type="common">Gliocladium roseum</name>
    <dbReference type="NCBI Taxonomy" id="29856"/>
    <lineage>
        <taxon>Eukaryota</taxon>
        <taxon>Fungi</taxon>
        <taxon>Dikarya</taxon>
        <taxon>Ascomycota</taxon>
        <taxon>Pezizomycotina</taxon>
        <taxon>Sordariomycetes</taxon>
        <taxon>Hypocreomycetidae</taxon>
        <taxon>Hypocreales</taxon>
        <taxon>Bionectriaceae</taxon>
        <taxon>Clonostachys</taxon>
    </lineage>
</organism>
<dbReference type="Proteomes" id="UP000616885">
    <property type="component" value="Unassembled WGS sequence"/>
</dbReference>
<dbReference type="Pfam" id="PF05508">
    <property type="entry name" value="Ran-binding"/>
    <property type="match status" value="1"/>
</dbReference>
<proteinExistence type="predicted"/>
<dbReference type="GO" id="GO:0030695">
    <property type="term" value="F:GTPase regulator activity"/>
    <property type="evidence" value="ECO:0007669"/>
    <property type="project" value="TreeGrafter"/>
</dbReference>
<protein>
    <submittedName>
        <fullName evidence="1">Uncharacterized protein</fullName>
    </submittedName>
</protein>